<dbReference type="SUPFAM" id="SSF100985">
    <property type="entry name" value="Sporulation inhibitor Sda"/>
    <property type="match status" value="1"/>
</dbReference>
<comment type="caution">
    <text evidence="1">The sequence shown here is derived from an EMBL/GenBank/DDBJ whole genome shotgun (WGS) entry which is preliminary data.</text>
</comment>
<protein>
    <recommendedName>
        <fullName evidence="3">Sporulation histidine kinase inhibitor Sda</fullName>
    </recommendedName>
</protein>
<evidence type="ECO:0000313" key="2">
    <source>
        <dbReference type="Proteomes" id="UP001519343"/>
    </source>
</evidence>
<organism evidence="1 2">
    <name type="scientific">Ammoniphilus resinae</name>
    <dbReference type="NCBI Taxonomy" id="861532"/>
    <lineage>
        <taxon>Bacteria</taxon>
        <taxon>Bacillati</taxon>
        <taxon>Bacillota</taxon>
        <taxon>Bacilli</taxon>
        <taxon>Bacillales</taxon>
        <taxon>Paenibacillaceae</taxon>
        <taxon>Aneurinibacillus group</taxon>
        <taxon>Ammoniphilus</taxon>
    </lineage>
</organism>
<dbReference type="InterPro" id="IPR036916">
    <property type="entry name" value="Sda_sf"/>
</dbReference>
<evidence type="ECO:0000313" key="1">
    <source>
        <dbReference type="EMBL" id="MBP1934432.1"/>
    </source>
</evidence>
<dbReference type="InterPro" id="IPR015064">
    <property type="entry name" value="Sda"/>
</dbReference>
<dbReference type="Gene3D" id="1.10.287.1100">
    <property type="entry name" value="Sporulation inhibitor A"/>
    <property type="match status" value="1"/>
</dbReference>
<name>A0ABS4GWM6_9BACL</name>
<dbReference type="RefSeq" id="WP_209812422.1">
    <property type="nucleotide sequence ID" value="NZ_JAGGKT010000021.1"/>
</dbReference>
<dbReference type="Proteomes" id="UP001519343">
    <property type="component" value="Unassembled WGS sequence"/>
</dbReference>
<sequence>MIDRVQNQTTGKLRRSPDFSQLTDEKLIQAYERSVQLNLELDFITMLQTEMMRRNLKS</sequence>
<accession>A0ABS4GWM6</accession>
<gene>
    <name evidence="1" type="ORF">J2Z37_004452</name>
</gene>
<dbReference type="EMBL" id="JAGGKT010000021">
    <property type="protein sequence ID" value="MBP1934432.1"/>
    <property type="molecule type" value="Genomic_DNA"/>
</dbReference>
<reference evidence="1 2" key="1">
    <citation type="submission" date="2021-03" db="EMBL/GenBank/DDBJ databases">
        <title>Genomic Encyclopedia of Type Strains, Phase IV (KMG-IV): sequencing the most valuable type-strain genomes for metagenomic binning, comparative biology and taxonomic classification.</title>
        <authorList>
            <person name="Goeker M."/>
        </authorList>
    </citation>
    <scope>NUCLEOTIDE SEQUENCE [LARGE SCALE GENOMIC DNA]</scope>
    <source>
        <strain evidence="1 2">DSM 24738</strain>
    </source>
</reference>
<dbReference type="Pfam" id="PF08970">
    <property type="entry name" value="Sda"/>
    <property type="match status" value="1"/>
</dbReference>
<evidence type="ECO:0008006" key="3">
    <source>
        <dbReference type="Google" id="ProtNLM"/>
    </source>
</evidence>
<proteinExistence type="predicted"/>
<keyword evidence="2" id="KW-1185">Reference proteome</keyword>